<keyword evidence="1" id="KW-0732">Signal</keyword>
<dbReference type="EMBL" id="HBIV01001051">
    <property type="protein sequence ID" value="CAE0644531.1"/>
    <property type="molecule type" value="Transcribed_RNA"/>
</dbReference>
<dbReference type="AlphaFoldDB" id="A0A7S3Y8S6"/>
<accession>A0A7S3Y8S6</accession>
<feature type="chain" id="PRO_5030792723" description="Secreted protein" evidence="1">
    <location>
        <begin position="29"/>
        <end position="102"/>
    </location>
</feature>
<gene>
    <name evidence="2" type="ORF">LGLO00237_LOCUS735</name>
</gene>
<evidence type="ECO:0008006" key="3">
    <source>
        <dbReference type="Google" id="ProtNLM"/>
    </source>
</evidence>
<name>A0A7S3Y8S6_9EUKA</name>
<reference evidence="2" key="1">
    <citation type="submission" date="2021-01" db="EMBL/GenBank/DDBJ databases">
        <authorList>
            <person name="Corre E."/>
            <person name="Pelletier E."/>
            <person name="Niang G."/>
            <person name="Scheremetjew M."/>
            <person name="Finn R."/>
            <person name="Kale V."/>
            <person name="Holt S."/>
            <person name="Cochrane G."/>
            <person name="Meng A."/>
            <person name="Brown T."/>
            <person name="Cohen L."/>
        </authorList>
    </citation>
    <scope>NUCLEOTIDE SEQUENCE</scope>
    <source>
        <strain evidence="2">CCCM811</strain>
    </source>
</reference>
<feature type="signal peptide" evidence="1">
    <location>
        <begin position="1"/>
        <end position="28"/>
    </location>
</feature>
<protein>
    <recommendedName>
        <fullName evidence="3">Secreted protein</fullName>
    </recommendedName>
</protein>
<evidence type="ECO:0000313" key="2">
    <source>
        <dbReference type="EMBL" id="CAE0644531.1"/>
    </source>
</evidence>
<evidence type="ECO:0000256" key="1">
    <source>
        <dbReference type="SAM" id="SignalP"/>
    </source>
</evidence>
<organism evidence="2">
    <name type="scientific">Lotharella globosa</name>
    <dbReference type="NCBI Taxonomy" id="91324"/>
    <lineage>
        <taxon>Eukaryota</taxon>
        <taxon>Sar</taxon>
        <taxon>Rhizaria</taxon>
        <taxon>Cercozoa</taxon>
        <taxon>Chlorarachniophyceae</taxon>
        <taxon>Lotharella</taxon>
    </lineage>
</organism>
<sequence>MDTGCFLLCAGLRVLWVLAPEMLRPALAKEPDLDFGDLELFLVEGDAFDFAHSGCKYCIVLPRLWVTISPSIFLPHELQVFAWFFVQQGLHNITFFRLTFSL</sequence>
<proteinExistence type="predicted"/>